<dbReference type="Proteomes" id="UP000317839">
    <property type="component" value="Unassembled WGS sequence"/>
</dbReference>
<evidence type="ECO:0000313" key="10">
    <source>
        <dbReference type="EMBL" id="TQV76889.1"/>
    </source>
</evidence>
<name>A0A545TI32_9GAMM</name>
<keyword evidence="6 8" id="KW-0472">Membrane</keyword>
<feature type="domain" description="Peptidase S54 rhomboid" evidence="9">
    <location>
        <begin position="49"/>
        <end position="187"/>
    </location>
</feature>
<gene>
    <name evidence="10" type="primary">rrtA</name>
    <name evidence="10" type="ORF">FLL45_02750</name>
</gene>
<evidence type="ECO:0000256" key="7">
    <source>
        <dbReference type="SAM" id="MobiDB-lite"/>
    </source>
</evidence>
<dbReference type="InterPro" id="IPR050925">
    <property type="entry name" value="Rhomboid_protease_S54"/>
</dbReference>
<dbReference type="PANTHER" id="PTHR43731:SF14">
    <property type="entry name" value="PRESENILIN-ASSOCIATED RHOMBOID-LIKE PROTEIN, MITOCHONDRIAL"/>
    <property type="match status" value="1"/>
</dbReference>
<evidence type="ECO:0000256" key="5">
    <source>
        <dbReference type="ARBA" id="ARBA00022989"/>
    </source>
</evidence>
<dbReference type="InterPro" id="IPR022764">
    <property type="entry name" value="Peptidase_S54_rhomboid_dom"/>
</dbReference>
<evidence type="ECO:0000256" key="3">
    <source>
        <dbReference type="ARBA" id="ARBA00022692"/>
    </source>
</evidence>
<sequence length="228" mass="26887">MPMFNTKKVANFYREFRLTIWLLLPSLVIQIFAGDWHEWLRYQQLEVTQGQWWRLITANFCHSNWYHFGLNMLGLVMIDYFYQPVINHRWRFWLMWFCLLLNVILLHWLVDLSWYVGMSGALHGYLIGGALITYFQYKIINSLIIVIVTGKLFLEMVWDINFTASELIEANVVEESHLFGALSAVFFYGLFRGYQYFSGHPISYSPDSPPANPNAYHSDIEEKPGPHS</sequence>
<keyword evidence="4 10" id="KW-0378">Hydrolase</keyword>
<dbReference type="GO" id="GO:0004252">
    <property type="term" value="F:serine-type endopeptidase activity"/>
    <property type="evidence" value="ECO:0007669"/>
    <property type="project" value="InterPro"/>
</dbReference>
<proteinExistence type="inferred from homology"/>
<dbReference type="NCBIfam" id="TIGR03902">
    <property type="entry name" value="rhom_GG_sort"/>
    <property type="match status" value="1"/>
</dbReference>
<keyword evidence="3 8" id="KW-0812">Transmembrane</keyword>
<dbReference type="EMBL" id="VIKR01000001">
    <property type="protein sequence ID" value="TQV76889.1"/>
    <property type="molecule type" value="Genomic_DNA"/>
</dbReference>
<feature type="transmembrane region" description="Helical" evidence="8">
    <location>
        <begin position="90"/>
        <end position="108"/>
    </location>
</feature>
<evidence type="ECO:0000259" key="9">
    <source>
        <dbReference type="Pfam" id="PF01694"/>
    </source>
</evidence>
<dbReference type="Gene3D" id="1.20.1540.10">
    <property type="entry name" value="Rhomboid-like"/>
    <property type="match status" value="1"/>
</dbReference>
<keyword evidence="5 8" id="KW-1133">Transmembrane helix</keyword>
<evidence type="ECO:0000256" key="2">
    <source>
        <dbReference type="ARBA" id="ARBA00009045"/>
    </source>
</evidence>
<dbReference type="InterPro" id="IPR023826">
    <property type="entry name" value="Rhom-like_SP_proteobac"/>
</dbReference>
<comment type="caution">
    <text evidence="10">The sequence shown here is derived from an EMBL/GenBank/DDBJ whole genome shotgun (WGS) entry which is preliminary data.</text>
</comment>
<dbReference type="InterPro" id="IPR035952">
    <property type="entry name" value="Rhomboid-like_sf"/>
</dbReference>
<protein>
    <submittedName>
        <fullName evidence="10">Rhombosortase</fullName>
        <ecNumber evidence="10">3.4.21.-</ecNumber>
    </submittedName>
</protein>
<comment type="similarity">
    <text evidence="2">Belongs to the peptidase S54 family.</text>
</comment>
<dbReference type="OrthoDB" id="196054at2"/>
<evidence type="ECO:0000313" key="11">
    <source>
        <dbReference type="Proteomes" id="UP000317839"/>
    </source>
</evidence>
<evidence type="ECO:0000256" key="8">
    <source>
        <dbReference type="SAM" id="Phobius"/>
    </source>
</evidence>
<feature type="compositionally biased region" description="Basic and acidic residues" evidence="7">
    <location>
        <begin position="218"/>
        <end position="228"/>
    </location>
</feature>
<feature type="region of interest" description="Disordered" evidence="7">
    <location>
        <begin position="208"/>
        <end position="228"/>
    </location>
</feature>
<evidence type="ECO:0000256" key="1">
    <source>
        <dbReference type="ARBA" id="ARBA00004141"/>
    </source>
</evidence>
<dbReference type="SUPFAM" id="SSF144091">
    <property type="entry name" value="Rhomboid-like"/>
    <property type="match status" value="1"/>
</dbReference>
<evidence type="ECO:0000256" key="4">
    <source>
        <dbReference type="ARBA" id="ARBA00022801"/>
    </source>
</evidence>
<organism evidence="10 11">
    <name type="scientific">Aliikangiella marina</name>
    <dbReference type="NCBI Taxonomy" id="1712262"/>
    <lineage>
        <taxon>Bacteria</taxon>
        <taxon>Pseudomonadati</taxon>
        <taxon>Pseudomonadota</taxon>
        <taxon>Gammaproteobacteria</taxon>
        <taxon>Oceanospirillales</taxon>
        <taxon>Pleioneaceae</taxon>
        <taxon>Aliikangiella</taxon>
    </lineage>
</organism>
<evidence type="ECO:0000256" key="6">
    <source>
        <dbReference type="ARBA" id="ARBA00023136"/>
    </source>
</evidence>
<dbReference type="PANTHER" id="PTHR43731">
    <property type="entry name" value="RHOMBOID PROTEASE"/>
    <property type="match status" value="1"/>
</dbReference>
<comment type="subcellular location">
    <subcellularLocation>
        <location evidence="1">Membrane</location>
        <topology evidence="1">Multi-pass membrane protein</topology>
    </subcellularLocation>
</comment>
<accession>A0A545TI32</accession>
<reference evidence="10 11" key="1">
    <citation type="submission" date="2019-06" db="EMBL/GenBank/DDBJ databases">
        <title>Draft genome of Aliikangiella marina GYP-15.</title>
        <authorList>
            <person name="Wang G."/>
        </authorList>
    </citation>
    <scope>NUCLEOTIDE SEQUENCE [LARGE SCALE GENOMIC DNA]</scope>
    <source>
        <strain evidence="10 11">GYP-15</strain>
    </source>
</reference>
<dbReference type="Pfam" id="PF01694">
    <property type="entry name" value="Rhomboid"/>
    <property type="match status" value="1"/>
</dbReference>
<feature type="transmembrane region" description="Helical" evidence="8">
    <location>
        <begin position="65"/>
        <end position="83"/>
    </location>
</feature>
<dbReference type="EC" id="3.4.21.-" evidence="10"/>
<keyword evidence="11" id="KW-1185">Reference proteome</keyword>
<dbReference type="AlphaFoldDB" id="A0A545TI32"/>
<dbReference type="GO" id="GO:0016020">
    <property type="term" value="C:membrane"/>
    <property type="evidence" value="ECO:0007669"/>
    <property type="project" value="UniProtKB-SubCell"/>
</dbReference>